<evidence type="ECO:0000313" key="2">
    <source>
        <dbReference type="Proteomes" id="UP001064489"/>
    </source>
</evidence>
<dbReference type="EMBL" id="JAJSOW010000101">
    <property type="protein sequence ID" value="KAI9182804.1"/>
    <property type="molecule type" value="Genomic_DNA"/>
</dbReference>
<keyword evidence="2" id="KW-1185">Reference proteome</keyword>
<reference evidence="1" key="2">
    <citation type="submission" date="2023-02" db="EMBL/GenBank/DDBJ databases">
        <authorList>
            <person name="Swenson N.G."/>
            <person name="Wegrzyn J.L."/>
            <person name="Mcevoy S.L."/>
        </authorList>
    </citation>
    <scope>NUCLEOTIDE SEQUENCE</scope>
    <source>
        <strain evidence="1">91603</strain>
        <tissue evidence="1">Leaf</tissue>
    </source>
</reference>
<accession>A0AAD5J2V2</accession>
<name>A0AAD5J2V2_ACENE</name>
<dbReference type="Proteomes" id="UP001064489">
    <property type="component" value="Chromosome 4"/>
</dbReference>
<sequence length="143" mass="16975">MTQPNHVIFFFRIYNVEEDNALDDDFASDNDSKSDDDNNLTNMFFEEESEYIEVTVEDEGDYDVTNMFKEEIAFLRKSLRTLRSLLRMRRTMTMLLLWTMIQNQMMITISQICLPRKNPRSVEEEDDLGVANMFKEKLVMTIC</sequence>
<protein>
    <submittedName>
        <fullName evidence="1">Uncharacterized protein</fullName>
    </submittedName>
</protein>
<dbReference type="AlphaFoldDB" id="A0AAD5J2V2"/>
<reference evidence="1" key="1">
    <citation type="journal article" date="2022" name="Plant J.">
        <title>Strategies of tolerance reflected in two North American maple genomes.</title>
        <authorList>
            <person name="McEvoy S.L."/>
            <person name="Sezen U.U."/>
            <person name="Trouern-Trend A."/>
            <person name="McMahon S.M."/>
            <person name="Schaberg P.G."/>
            <person name="Yang J."/>
            <person name="Wegrzyn J.L."/>
            <person name="Swenson N.G."/>
        </authorList>
    </citation>
    <scope>NUCLEOTIDE SEQUENCE</scope>
    <source>
        <strain evidence="1">91603</strain>
    </source>
</reference>
<gene>
    <name evidence="1" type="ORF">LWI28_029052</name>
</gene>
<evidence type="ECO:0000313" key="1">
    <source>
        <dbReference type="EMBL" id="KAI9182804.1"/>
    </source>
</evidence>
<proteinExistence type="predicted"/>
<organism evidence="1 2">
    <name type="scientific">Acer negundo</name>
    <name type="common">Box elder</name>
    <dbReference type="NCBI Taxonomy" id="4023"/>
    <lineage>
        <taxon>Eukaryota</taxon>
        <taxon>Viridiplantae</taxon>
        <taxon>Streptophyta</taxon>
        <taxon>Embryophyta</taxon>
        <taxon>Tracheophyta</taxon>
        <taxon>Spermatophyta</taxon>
        <taxon>Magnoliopsida</taxon>
        <taxon>eudicotyledons</taxon>
        <taxon>Gunneridae</taxon>
        <taxon>Pentapetalae</taxon>
        <taxon>rosids</taxon>
        <taxon>malvids</taxon>
        <taxon>Sapindales</taxon>
        <taxon>Sapindaceae</taxon>
        <taxon>Hippocastanoideae</taxon>
        <taxon>Acereae</taxon>
        <taxon>Acer</taxon>
    </lineage>
</organism>
<comment type="caution">
    <text evidence="1">The sequence shown here is derived from an EMBL/GenBank/DDBJ whole genome shotgun (WGS) entry which is preliminary data.</text>
</comment>